<evidence type="ECO:0000259" key="8">
    <source>
        <dbReference type="PROSITE" id="PS51192"/>
    </source>
</evidence>
<dbReference type="InterPro" id="IPR014014">
    <property type="entry name" value="RNA_helicase_DEAD_Q_motif"/>
</dbReference>
<evidence type="ECO:0000256" key="3">
    <source>
        <dbReference type="ARBA" id="ARBA00022801"/>
    </source>
</evidence>
<dbReference type="Proteomes" id="UP000249293">
    <property type="component" value="Chromosome 1"/>
</dbReference>
<evidence type="ECO:0000256" key="5">
    <source>
        <dbReference type="ARBA" id="ARBA00022840"/>
    </source>
</evidence>
<dbReference type="VEuPathDB" id="FungiDB:C5L36_0A05070"/>
<dbReference type="PROSITE" id="PS51195">
    <property type="entry name" value="Q_MOTIF"/>
    <property type="match status" value="1"/>
</dbReference>
<gene>
    <name evidence="11" type="ORF">C5L36_0A05070</name>
</gene>
<evidence type="ECO:0000256" key="6">
    <source>
        <dbReference type="PROSITE-ProRule" id="PRU00552"/>
    </source>
</evidence>
<organism evidence="11 12">
    <name type="scientific">Pichia kudriavzevii</name>
    <name type="common">Yeast</name>
    <name type="synonym">Issatchenkia orientalis</name>
    <dbReference type="NCBI Taxonomy" id="4909"/>
    <lineage>
        <taxon>Eukaryota</taxon>
        <taxon>Fungi</taxon>
        <taxon>Dikarya</taxon>
        <taxon>Ascomycota</taxon>
        <taxon>Saccharomycotina</taxon>
        <taxon>Pichiomycetes</taxon>
        <taxon>Pichiales</taxon>
        <taxon>Pichiaceae</taxon>
        <taxon>Pichia</taxon>
    </lineage>
</organism>
<dbReference type="GO" id="GO:0003724">
    <property type="term" value="F:RNA helicase activity"/>
    <property type="evidence" value="ECO:0007669"/>
    <property type="project" value="UniProtKB-EC"/>
</dbReference>
<dbReference type="SMART" id="SM00490">
    <property type="entry name" value="HELICc"/>
    <property type="match status" value="1"/>
</dbReference>
<dbReference type="GO" id="GO:0005524">
    <property type="term" value="F:ATP binding"/>
    <property type="evidence" value="ECO:0007669"/>
    <property type="project" value="UniProtKB-KW"/>
</dbReference>
<dbReference type="EMBL" id="CP028773">
    <property type="protein sequence ID" value="AWU73910.1"/>
    <property type="molecule type" value="Genomic_DNA"/>
</dbReference>
<evidence type="ECO:0000256" key="7">
    <source>
        <dbReference type="SAM" id="MobiDB-lite"/>
    </source>
</evidence>
<dbReference type="Gene3D" id="3.40.50.300">
    <property type="entry name" value="P-loop containing nucleotide triphosphate hydrolases"/>
    <property type="match status" value="2"/>
</dbReference>
<dbReference type="PROSITE" id="PS51194">
    <property type="entry name" value="HELICASE_CTER"/>
    <property type="match status" value="1"/>
</dbReference>
<evidence type="ECO:0000256" key="1">
    <source>
        <dbReference type="ARBA" id="ARBA00012552"/>
    </source>
</evidence>
<evidence type="ECO:0000313" key="11">
    <source>
        <dbReference type="EMBL" id="AWU73910.1"/>
    </source>
</evidence>
<keyword evidence="5" id="KW-0067">ATP-binding</keyword>
<protein>
    <recommendedName>
        <fullName evidence="1">RNA helicase</fullName>
        <ecNumber evidence="1">3.6.4.13</ecNumber>
    </recommendedName>
</protein>
<dbReference type="CDD" id="cd18787">
    <property type="entry name" value="SF2_C_DEAD"/>
    <property type="match status" value="1"/>
</dbReference>
<dbReference type="PROSITE" id="PS51192">
    <property type="entry name" value="HELICASE_ATP_BIND_1"/>
    <property type="match status" value="1"/>
</dbReference>
<sequence length="614" mass="69776">MFSSSRHLFVVIHLEYLLQQYTKYTHRRMSTHNRPPSLEELLNLKRGWEGKKKSAASLRPKFLTKTERGNHEQGKSFASKATKTPPTKGFQIQSYLEDEHTIKNTGNVNPARQPDEEPKGNHKSKFLFDWDESEDTSSDVQLLVPVKKRIVDELLEIPSKRKKSEVSAYDKMHWTEKPLSKMTDRDWRIMKEDYDIVIKGKSNVILLRNWKEGDFPEAVKKNILSSLNYKDPTPIQRASIPLAISGSDVIGIAETGSGKTLAFLIPTLCYISKLPPVRAFGSPYVLIVVPTRELAQQIEIEYQKFLQNMQFLVASIVGGHTYDENITKLEKGAEILIGTPGRLLDVLEQKIINLNDCYFLVADEADRTMDMGFEKQLNRIFEQLPPGEKNPFNIGSGERKRTTLMFTATMPPGVEKIISNHMVNPAIVTVGEANNVVERILQDAIQVSDNEEQKMSLLRKILPKYPPPVIIFANYQRTCEQLLEYLSSHQYKCAIIHGNRSQSQREEAIQHMKSGEASVLVATDVAARGIDIPNVSLVINYQMSRSISEYVHRIGRTGRAGKTGTAITFWNADTDGDILYELKNMIEKSPISYCPKDLMNLDYEITRGMKNIEN</sequence>
<dbReference type="SUPFAM" id="SSF52540">
    <property type="entry name" value="P-loop containing nucleoside triphosphate hydrolases"/>
    <property type="match status" value="1"/>
</dbReference>
<dbReference type="Pfam" id="PF00271">
    <property type="entry name" value="Helicase_C"/>
    <property type="match status" value="1"/>
</dbReference>
<feature type="region of interest" description="Disordered" evidence="7">
    <location>
        <begin position="102"/>
        <end position="123"/>
    </location>
</feature>
<keyword evidence="12" id="KW-1185">Reference proteome</keyword>
<name>A0A2U9QY02_PICKU</name>
<dbReference type="GO" id="GO:0003676">
    <property type="term" value="F:nucleic acid binding"/>
    <property type="evidence" value="ECO:0007669"/>
    <property type="project" value="InterPro"/>
</dbReference>
<feature type="domain" description="Helicase C-terminal" evidence="9">
    <location>
        <begin position="457"/>
        <end position="602"/>
    </location>
</feature>
<feature type="domain" description="DEAD-box RNA helicase Q" evidence="10">
    <location>
        <begin position="208"/>
        <end position="237"/>
    </location>
</feature>
<accession>A0A2U9QY02</accession>
<dbReference type="InterPro" id="IPR027417">
    <property type="entry name" value="P-loop_NTPase"/>
</dbReference>
<dbReference type="KEGG" id="pkz:C5L36_0A05070"/>
<keyword evidence="2" id="KW-0547">Nucleotide-binding</keyword>
<dbReference type="InterPro" id="IPR014001">
    <property type="entry name" value="Helicase_ATP-bd"/>
</dbReference>
<evidence type="ECO:0000313" key="12">
    <source>
        <dbReference type="Proteomes" id="UP000249293"/>
    </source>
</evidence>
<evidence type="ECO:0000256" key="2">
    <source>
        <dbReference type="ARBA" id="ARBA00022741"/>
    </source>
</evidence>
<evidence type="ECO:0000259" key="10">
    <source>
        <dbReference type="PROSITE" id="PS51195"/>
    </source>
</evidence>
<dbReference type="OrthoDB" id="196131at2759"/>
<dbReference type="InterPro" id="IPR001650">
    <property type="entry name" value="Helicase_C-like"/>
</dbReference>
<dbReference type="EC" id="3.6.4.13" evidence="1"/>
<dbReference type="GeneID" id="40381620"/>
<evidence type="ECO:0000259" key="9">
    <source>
        <dbReference type="PROSITE" id="PS51194"/>
    </source>
</evidence>
<dbReference type="RefSeq" id="XP_029319387.1">
    <property type="nucleotide sequence ID" value="XM_029463527.1"/>
</dbReference>
<feature type="domain" description="Helicase ATP-binding" evidence="8">
    <location>
        <begin position="240"/>
        <end position="428"/>
    </location>
</feature>
<dbReference type="InterPro" id="IPR011545">
    <property type="entry name" value="DEAD/DEAH_box_helicase_dom"/>
</dbReference>
<feature type="short sequence motif" description="Q motif" evidence="6">
    <location>
        <begin position="208"/>
        <end position="237"/>
    </location>
</feature>
<keyword evidence="4" id="KW-0347">Helicase</keyword>
<dbReference type="GO" id="GO:0016787">
    <property type="term" value="F:hydrolase activity"/>
    <property type="evidence" value="ECO:0007669"/>
    <property type="project" value="UniProtKB-KW"/>
</dbReference>
<keyword evidence="3" id="KW-0378">Hydrolase</keyword>
<dbReference type="STRING" id="4909.A0A2U9QY02"/>
<evidence type="ECO:0000256" key="4">
    <source>
        <dbReference type="ARBA" id="ARBA00022806"/>
    </source>
</evidence>
<dbReference type="PANTHER" id="PTHR47958">
    <property type="entry name" value="ATP-DEPENDENT RNA HELICASE DBP3"/>
    <property type="match status" value="1"/>
</dbReference>
<reference evidence="11 12" key="1">
    <citation type="submission" date="2018-06" db="EMBL/GenBank/DDBJ databases">
        <title>Population genomics shows no distinction between pathogenic Candida krusei and environmental Pichia kudriavzevii: One species, four names.</title>
        <authorList>
            <person name="Douglass A.P."/>
            <person name="Offei B."/>
            <person name="Braun-Galleani S."/>
            <person name="Coughlan A.Y."/>
            <person name="Martos A."/>
            <person name="Ortiz-Merino R.A."/>
            <person name="Byrne K.P."/>
            <person name="Wolfe K.H."/>
        </authorList>
    </citation>
    <scope>NUCLEOTIDE SEQUENCE [LARGE SCALE GENOMIC DNA]</scope>
    <source>
        <strain evidence="11 12">CBS573</strain>
    </source>
</reference>
<dbReference type="Pfam" id="PF00270">
    <property type="entry name" value="DEAD"/>
    <property type="match status" value="1"/>
</dbReference>
<dbReference type="AlphaFoldDB" id="A0A2U9QY02"/>
<dbReference type="SMART" id="SM00487">
    <property type="entry name" value="DEXDc"/>
    <property type="match status" value="1"/>
</dbReference>
<proteinExistence type="predicted"/>